<feature type="region of interest" description="Disordered" evidence="7">
    <location>
        <begin position="936"/>
        <end position="1048"/>
    </location>
</feature>
<comment type="caution">
    <text evidence="9">The sequence shown here is derived from an EMBL/GenBank/DDBJ whole genome shotgun (WGS) entry which is preliminary data.</text>
</comment>
<dbReference type="GO" id="GO:0042147">
    <property type="term" value="P:retrograde transport, endosome to Golgi"/>
    <property type="evidence" value="ECO:0007669"/>
    <property type="project" value="InterPro"/>
</dbReference>
<keyword evidence="6" id="KW-0175">Coiled coil</keyword>
<dbReference type="AlphaFoldDB" id="A0A1V2LJK8"/>
<dbReference type="InterPro" id="IPR012501">
    <property type="entry name" value="Vps54_C"/>
</dbReference>
<comment type="subcellular location">
    <subcellularLocation>
        <location evidence="1">Golgi apparatus</location>
        <location evidence="1">trans-Golgi network</location>
    </subcellularLocation>
</comment>
<evidence type="ECO:0000256" key="2">
    <source>
        <dbReference type="ARBA" id="ARBA00009150"/>
    </source>
</evidence>
<comment type="similarity">
    <text evidence="2">Belongs to the VPS54 family.</text>
</comment>
<evidence type="ECO:0000256" key="5">
    <source>
        <dbReference type="ARBA" id="ARBA00023034"/>
    </source>
</evidence>
<evidence type="ECO:0000313" key="10">
    <source>
        <dbReference type="Proteomes" id="UP000189274"/>
    </source>
</evidence>
<feature type="compositionally biased region" description="Polar residues" evidence="7">
    <location>
        <begin position="1018"/>
        <end position="1031"/>
    </location>
</feature>
<keyword evidence="4" id="KW-0653">Protein transport</keyword>
<accession>A0A1V2LJK8</accession>
<keyword evidence="5" id="KW-0333">Golgi apparatus</keyword>
<dbReference type="PANTHER" id="PTHR12965:SF0">
    <property type="entry name" value="VACUOLAR PROTEIN SORTING-ASSOCIATED PROTEIN 54"/>
    <property type="match status" value="1"/>
</dbReference>
<dbReference type="PANTHER" id="PTHR12965">
    <property type="entry name" value="VACUOLAR PROTEIN SORTING 54"/>
    <property type="match status" value="1"/>
</dbReference>
<sequence>MPLTDTLSVASLSFSATETGDHTDIITSEDHLLPDSVNAIHNLVKNVNYKRKSTTTGLLSLNSTSTVVSLNGPTARDIPRTKLTPLDTVDNDVFDGYSSRIAEDYDYFISNKSLTTQSLKTLSGNEALLDINSLSHVPEFYFHDDFRLDDPRIFNKVTGNAQFLSLIEPQNGKRVLDHEELQDKLSSYMDIVEIHLVHEISNSSDDFFSALDDLKQIVNSSKQLNSNLDEMQHLLEQAQESKIERGEKIIHMLQKYQNIGKFNQVVLQIKAILKQSDIAEENYYMGDYDKCLYVIDSVFAMIRGNVPPHPLITNLTQDWKYPLRDLNKLPALIPLKRQLSNLVSDTGKSYAKLFANYLLDDLRSTYDTIDREDVLQRLLGNKKVDNYNIVSDEFKSTILIYLKGLARCGELSSAFKLYEERFSNELKNIFKENLPSDSHNVNENQSTDSRSISATTTAHMNSTLILADLLKNMTPKEFENLLVSDFTQFSESFRRLTVHKNILLTTAIDVLNNVDPQILKAQPDIIMDLDITNAISSVINSIQRRISKVIKIREQQNAFLSLNYFLRFHRLTTSFLTECEIVSKGMVNEPILKDIIQRQLFLFIQQFHKSNLKNCIDLIEAEVWKDDGLPLESQKTIELINSASEGNFDMSEWVRGLNIDFDQPQQSYTHNVTEKRKTLNLHGQHYILPTSVASILNIIKAYLFLIYYFRMNMAVVSQSYLPELLKAINLKIHQSVLGAQATKTAGLKHVTTKHLALAGEVCRFWSYLVSDIERACLSELDLSESSRQSLMKEYDEVKALFGDQVSDIYDKLVAIMKDTTQAIIAPVAATGDSFVCDGLNPYMESIVKKTLTIARSVQRYLPTHEYDGVMLRIFNVYEKILIDKYSEILDNSSDKTAIRNQIRKDIMFFKEKLDDVDNGRLVSRVLQECGCITEETELPGDSKIERPPNSQETPDPEHTSEIETKDSTGGESTQEVKSSGSKSGRSTPNGESGDTSVKSGETSTLNGGDLVVPEAKNNILSDQETNVQDASQAPIKPKTSNAGQASAI</sequence>
<keyword evidence="3" id="KW-0813">Transport</keyword>
<dbReference type="GO" id="GO:0000938">
    <property type="term" value="C:GARP complex"/>
    <property type="evidence" value="ECO:0007669"/>
    <property type="project" value="InterPro"/>
</dbReference>
<evidence type="ECO:0000256" key="4">
    <source>
        <dbReference type="ARBA" id="ARBA00022927"/>
    </source>
</evidence>
<feature type="compositionally biased region" description="Polar residues" evidence="7">
    <location>
        <begin position="969"/>
        <end position="1006"/>
    </location>
</feature>
<evidence type="ECO:0000256" key="7">
    <source>
        <dbReference type="SAM" id="MobiDB-lite"/>
    </source>
</evidence>
<dbReference type="Pfam" id="PF07928">
    <property type="entry name" value="Vps54"/>
    <property type="match status" value="1"/>
</dbReference>
<organism evidence="9 10">
    <name type="scientific">Pichia kudriavzevii</name>
    <name type="common">Yeast</name>
    <name type="synonym">Issatchenkia orientalis</name>
    <dbReference type="NCBI Taxonomy" id="4909"/>
    <lineage>
        <taxon>Eukaryota</taxon>
        <taxon>Fungi</taxon>
        <taxon>Dikarya</taxon>
        <taxon>Ascomycota</taxon>
        <taxon>Saccharomycotina</taxon>
        <taxon>Pichiomycetes</taxon>
        <taxon>Pichiales</taxon>
        <taxon>Pichiaceae</taxon>
        <taxon>Pichia</taxon>
    </lineage>
</organism>
<name>A0A1V2LJK8_PICKU</name>
<dbReference type="GO" id="GO:0019905">
    <property type="term" value="F:syntaxin binding"/>
    <property type="evidence" value="ECO:0007669"/>
    <property type="project" value="TreeGrafter"/>
</dbReference>
<evidence type="ECO:0000256" key="1">
    <source>
        <dbReference type="ARBA" id="ARBA00004601"/>
    </source>
</evidence>
<feature type="compositionally biased region" description="Polar residues" evidence="7">
    <location>
        <begin position="1038"/>
        <end position="1048"/>
    </location>
</feature>
<evidence type="ECO:0000256" key="3">
    <source>
        <dbReference type="ARBA" id="ARBA00022448"/>
    </source>
</evidence>
<dbReference type="VEuPathDB" id="FungiDB:C5L36_0E05110"/>
<reference evidence="10" key="1">
    <citation type="journal article" date="2017" name="Genome Announc.">
        <title>Genome sequences of Cyberlindnera fabianii 65, Pichia kudriavzevii 129, and Saccharomyces cerevisiae 131 isolated from fermented masau fruits in Zimbabwe.</title>
        <authorList>
            <person name="van Rijswijck I.M.H."/>
            <person name="Derks M.F.L."/>
            <person name="Abee T."/>
            <person name="de Ridder D."/>
            <person name="Smid E.J."/>
        </authorList>
    </citation>
    <scope>NUCLEOTIDE SEQUENCE [LARGE SCALE GENOMIC DNA]</scope>
    <source>
        <strain evidence="10">129</strain>
    </source>
</reference>
<dbReference type="EMBL" id="MQVM01000021">
    <property type="protein sequence ID" value="ONH72485.1"/>
    <property type="molecule type" value="Genomic_DNA"/>
</dbReference>
<dbReference type="GO" id="GO:0015031">
    <property type="term" value="P:protein transport"/>
    <property type="evidence" value="ECO:0007669"/>
    <property type="project" value="UniProtKB-KW"/>
</dbReference>
<protein>
    <submittedName>
        <fullName evidence="9">Vacuolar protein sorting-associated protein 54</fullName>
    </submittedName>
</protein>
<proteinExistence type="inferred from homology"/>
<feature type="domain" description="Vacuolar protein sorting-associated protein 54 C-terminal" evidence="8">
    <location>
        <begin position="684"/>
        <end position="818"/>
    </location>
</feature>
<gene>
    <name evidence="9" type="ORF">BOH78_3837</name>
</gene>
<evidence type="ECO:0000259" key="8">
    <source>
        <dbReference type="Pfam" id="PF07928"/>
    </source>
</evidence>
<evidence type="ECO:0000313" key="9">
    <source>
        <dbReference type="EMBL" id="ONH72485.1"/>
    </source>
</evidence>
<dbReference type="Proteomes" id="UP000189274">
    <property type="component" value="Unassembled WGS sequence"/>
</dbReference>
<evidence type="ECO:0000256" key="6">
    <source>
        <dbReference type="ARBA" id="ARBA00023054"/>
    </source>
</evidence>
<dbReference type="GO" id="GO:0005829">
    <property type="term" value="C:cytosol"/>
    <property type="evidence" value="ECO:0007669"/>
    <property type="project" value="GOC"/>
</dbReference>
<dbReference type="InterPro" id="IPR039745">
    <property type="entry name" value="Vps54"/>
</dbReference>
<dbReference type="GO" id="GO:0006896">
    <property type="term" value="P:Golgi to vacuole transport"/>
    <property type="evidence" value="ECO:0007669"/>
    <property type="project" value="TreeGrafter"/>
</dbReference>
<feature type="compositionally biased region" description="Basic and acidic residues" evidence="7">
    <location>
        <begin position="955"/>
        <end position="968"/>
    </location>
</feature>